<evidence type="ECO:0000256" key="5">
    <source>
        <dbReference type="ARBA" id="ARBA00023136"/>
    </source>
</evidence>
<feature type="transmembrane region" description="Helical" evidence="6">
    <location>
        <begin position="12"/>
        <end position="32"/>
    </location>
</feature>
<protein>
    <submittedName>
        <fullName evidence="8">ComEC/Rec2-related protein</fullName>
    </submittedName>
</protein>
<feature type="transmembrane region" description="Helical" evidence="6">
    <location>
        <begin position="468"/>
        <end position="491"/>
    </location>
</feature>
<accession>A0ABU1SGM7</accession>
<feature type="transmembrane region" description="Helical" evidence="6">
    <location>
        <begin position="250"/>
        <end position="273"/>
    </location>
</feature>
<dbReference type="PANTHER" id="PTHR30619">
    <property type="entry name" value="DNA INTERNALIZATION/COMPETENCE PROTEIN COMEC/REC2"/>
    <property type="match status" value="1"/>
</dbReference>
<reference evidence="8 9" key="1">
    <citation type="submission" date="2023-07" db="EMBL/GenBank/DDBJ databases">
        <title>Sorghum-associated microbial communities from plants grown in Nebraska, USA.</title>
        <authorList>
            <person name="Schachtman D."/>
        </authorList>
    </citation>
    <scope>NUCLEOTIDE SEQUENCE [LARGE SCALE GENOMIC DNA]</scope>
    <source>
        <strain evidence="8 9">2980</strain>
    </source>
</reference>
<evidence type="ECO:0000259" key="7">
    <source>
        <dbReference type="Pfam" id="PF03772"/>
    </source>
</evidence>
<keyword evidence="4 6" id="KW-1133">Transmembrane helix</keyword>
<comment type="caution">
    <text evidence="8">The sequence shown here is derived from an EMBL/GenBank/DDBJ whole genome shotgun (WGS) entry which is preliminary data.</text>
</comment>
<comment type="subcellular location">
    <subcellularLocation>
        <location evidence="1">Cell membrane</location>
        <topology evidence="1">Multi-pass membrane protein</topology>
    </subcellularLocation>
</comment>
<evidence type="ECO:0000256" key="4">
    <source>
        <dbReference type="ARBA" id="ARBA00022989"/>
    </source>
</evidence>
<keyword evidence="9" id="KW-1185">Reference proteome</keyword>
<feature type="transmembrane region" description="Helical" evidence="6">
    <location>
        <begin position="326"/>
        <end position="343"/>
    </location>
</feature>
<feature type="transmembrane region" description="Helical" evidence="6">
    <location>
        <begin position="379"/>
        <end position="400"/>
    </location>
</feature>
<evidence type="ECO:0000313" key="8">
    <source>
        <dbReference type="EMBL" id="MDR6868769.1"/>
    </source>
</evidence>
<organism evidence="8 9">
    <name type="scientific">Microbacterium resistens</name>
    <dbReference type="NCBI Taxonomy" id="156977"/>
    <lineage>
        <taxon>Bacteria</taxon>
        <taxon>Bacillati</taxon>
        <taxon>Actinomycetota</taxon>
        <taxon>Actinomycetes</taxon>
        <taxon>Micrococcales</taxon>
        <taxon>Microbacteriaceae</taxon>
        <taxon>Microbacterium</taxon>
    </lineage>
</organism>
<dbReference type="InterPro" id="IPR052159">
    <property type="entry name" value="Competence_DNA_uptake"/>
</dbReference>
<dbReference type="Proteomes" id="UP001259347">
    <property type="component" value="Unassembled WGS sequence"/>
</dbReference>
<dbReference type="RefSeq" id="WP_310022908.1">
    <property type="nucleotide sequence ID" value="NZ_JAVDUM010000017.1"/>
</dbReference>
<feature type="transmembrane region" description="Helical" evidence="6">
    <location>
        <begin position="69"/>
        <end position="94"/>
    </location>
</feature>
<keyword evidence="3 6" id="KW-0812">Transmembrane</keyword>
<feature type="transmembrane region" description="Helical" evidence="6">
    <location>
        <begin position="503"/>
        <end position="524"/>
    </location>
</feature>
<feature type="transmembrane region" description="Helical" evidence="6">
    <location>
        <begin position="38"/>
        <end position="57"/>
    </location>
</feature>
<dbReference type="InterPro" id="IPR004477">
    <property type="entry name" value="ComEC_N"/>
</dbReference>
<evidence type="ECO:0000256" key="2">
    <source>
        <dbReference type="ARBA" id="ARBA00022475"/>
    </source>
</evidence>
<gene>
    <name evidence="8" type="ORF">J2Y69_003393</name>
</gene>
<feature type="transmembrane region" description="Helical" evidence="6">
    <location>
        <begin position="280"/>
        <end position="297"/>
    </location>
</feature>
<evidence type="ECO:0000256" key="6">
    <source>
        <dbReference type="SAM" id="Phobius"/>
    </source>
</evidence>
<sequence>MPMEWDQRVRSRDLRMVPIAVTAWAVALVVVFSPGAAVWVVACVCTCAVGIGSLLVVSRGRRRAERSRVASVGGLVLVGAAVAGAVAATALLAAPVREAAGGLEGRAVSGEVVVVSSPSNGADGRLWFDAETSSIGSPGAPRPWRVPVRVGLAGDGAAAVEPGMRIRVVAEAKAADPGERAVLVLFVRARAEIVSEGDPIARAASGVRRAFVERALTLPAPGSGLLPGLAVGDTRAVDDDLDEAMVASGLSHLTAVSGSNCALVTAAAFWLVALLGGGRALRVVGAGIALSCFVVLVTPEPSVVRAATMSGLAMTCLLLGRPRAGLPVLLLAVTVLLVTDPWLGASPGFALSAVATGGLIVLAPPLARGLRRWMPGGIALVLAVPLSAQLVCGPIIALFADRQSLVGVIANLLAEPAAPVATILGMLACLAMPVPPLADLLVACAWLPSAWIAATAQTTAALPLATVGIPAGLLAAVVVAVLSIATAWLLIPHRPGGRRRATITLAAGIVVSTALGLGGAWAALDGPMAPLTRPGDWSIAACDIGQGDASLSGLHLRESPRAGVADGG</sequence>
<feature type="domain" description="ComEC/Rec2-related protein" evidence="7">
    <location>
        <begin position="229"/>
        <end position="491"/>
    </location>
</feature>
<name>A0ABU1SGM7_9MICO</name>
<proteinExistence type="predicted"/>
<evidence type="ECO:0000313" key="9">
    <source>
        <dbReference type="Proteomes" id="UP001259347"/>
    </source>
</evidence>
<evidence type="ECO:0000256" key="3">
    <source>
        <dbReference type="ARBA" id="ARBA00022692"/>
    </source>
</evidence>
<keyword evidence="2" id="KW-1003">Cell membrane</keyword>
<feature type="transmembrane region" description="Helical" evidence="6">
    <location>
        <begin position="349"/>
        <end position="367"/>
    </location>
</feature>
<dbReference type="PANTHER" id="PTHR30619:SF7">
    <property type="entry name" value="BETA-LACTAMASE DOMAIN PROTEIN"/>
    <property type="match status" value="1"/>
</dbReference>
<evidence type="ECO:0000256" key="1">
    <source>
        <dbReference type="ARBA" id="ARBA00004651"/>
    </source>
</evidence>
<feature type="transmembrane region" description="Helical" evidence="6">
    <location>
        <begin position="406"/>
        <end position="430"/>
    </location>
</feature>
<dbReference type="NCBIfam" id="TIGR00360">
    <property type="entry name" value="ComEC_N-term"/>
    <property type="match status" value="1"/>
</dbReference>
<dbReference type="EMBL" id="JAVDUM010000017">
    <property type="protein sequence ID" value="MDR6868769.1"/>
    <property type="molecule type" value="Genomic_DNA"/>
</dbReference>
<dbReference type="Pfam" id="PF03772">
    <property type="entry name" value="Competence"/>
    <property type="match status" value="1"/>
</dbReference>
<keyword evidence="5 6" id="KW-0472">Membrane</keyword>